<comment type="catalytic activity">
    <reaction evidence="6">
        <text>N(2)-formyl-N(1)-(5-phospho-beta-D-ribosyl)glycinamide + L-glutamine + ATP + H2O = 2-formamido-N(1)-(5-O-phospho-beta-D-ribosyl)acetamidine + L-glutamate + ADP + phosphate + H(+)</text>
        <dbReference type="Rhea" id="RHEA:17129"/>
        <dbReference type="ChEBI" id="CHEBI:15377"/>
        <dbReference type="ChEBI" id="CHEBI:15378"/>
        <dbReference type="ChEBI" id="CHEBI:29985"/>
        <dbReference type="ChEBI" id="CHEBI:30616"/>
        <dbReference type="ChEBI" id="CHEBI:43474"/>
        <dbReference type="ChEBI" id="CHEBI:58359"/>
        <dbReference type="ChEBI" id="CHEBI:147286"/>
        <dbReference type="ChEBI" id="CHEBI:147287"/>
        <dbReference type="ChEBI" id="CHEBI:456216"/>
        <dbReference type="EC" id="6.3.5.3"/>
    </reaction>
</comment>
<comment type="pathway">
    <text evidence="6">Purine metabolism; IMP biosynthesis via de novo pathway; 5-amino-1-(5-phospho-D-ribosyl)imidazole from N(2)-formyl-N(1)-(5-phospho-D-ribosyl)glycinamide: step 1/2.</text>
</comment>
<gene>
    <name evidence="6" type="primary">purS</name>
    <name evidence="7" type="ORF">CH362_16195</name>
</gene>
<dbReference type="EC" id="6.3.5.3" evidence="6"/>
<keyword evidence="3 6" id="KW-0547">Nucleotide-binding</keyword>
<proteinExistence type="inferred from homology"/>
<dbReference type="Gene3D" id="3.30.1280.10">
    <property type="entry name" value="Phosphoribosylformylglycinamidine synthase subunit PurS"/>
    <property type="match status" value="1"/>
</dbReference>
<dbReference type="GO" id="GO:0005737">
    <property type="term" value="C:cytoplasm"/>
    <property type="evidence" value="ECO:0007669"/>
    <property type="project" value="UniProtKB-SubCell"/>
</dbReference>
<dbReference type="InterPro" id="IPR003850">
    <property type="entry name" value="PurS"/>
</dbReference>
<keyword evidence="1 6" id="KW-0963">Cytoplasm</keyword>
<evidence type="ECO:0000256" key="2">
    <source>
        <dbReference type="ARBA" id="ARBA00022598"/>
    </source>
</evidence>
<keyword evidence="8" id="KW-1185">Reference proteome</keyword>
<evidence type="ECO:0000256" key="6">
    <source>
        <dbReference type="HAMAP-Rule" id="MF_01926"/>
    </source>
</evidence>
<dbReference type="RefSeq" id="WP_008593368.1">
    <property type="nucleotide sequence ID" value="NZ_NPDR01000008.1"/>
</dbReference>
<comment type="similarity">
    <text evidence="6">Belongs to the PurS family.</text>
</comment>
<reference evidence="7 8" key="1">
    <citation type="submission" date="2017-07" db="EMBL/GenBank/DDBJ databases">
        <title>Leptospira spp. isolated from tropical soils.</title>
        <authorList>
            <person name="Thibeaux R."/>
            <person name="Iraola G."/>
            <person name="Ferres I."/>
            <person name="Bierque E."/>
            <person name="Girault D."/>
            <person name="Soupe-Gilbert M.-E."/>
            <person name="Picardeau M."/>
            <person name="Goarant C."/>
        </authorList>
    </citation>
    <scope>NUCLEOTIDE SEQUENCE [LARGE SCALE GENOMIC DNA]</scope>
    <source>
        <strain evidence="7 8">FH4-C-A2</strain>
    </source>
</reference>
<dbReference type="InterPro" id="IPR036604">
    <property type="entry name" value="PurS-like_sf"/>
</dbReference>
<dbReference type="AlphaFoldDB" id="A0A2M9Y962"/>
<dbReference type="OrthoDB" id="9799101at2"/>
<evidence type="ECO:0000256" key="4">
    <source>
        <dbReference type="ARBA" id="ARBA00022755"/>
    </source>
</evidence>
<dbReference type="EMBL" id="NPDR01000008">
    <property type="protein sequence ID" value="PJZ48062.1"/>
    <property type="molecule type" value="Genomic_DNA"/>
</dbReference>
<sequence>MFIARINVTLKESVLDPQGNTVKSTLQELGEKSVQDVRVGKYIEVKLDSPDLETAKKTVANLCEKLLVNHVIETYRSEIVTE</sequence>
<dbReference type="NCBIfam" id="NF004630">
    <property type="entry name" value="PRK05974.1"/>
    <property type="match status" value="1"/>
</dbReference>
<evidence type="ECO:0000313" key="7">
    <source>
        <dbReference type="EMBL" id="PJZ48062.1"/>
    </source>
</evidence>
<dbReference type="HAMAP" id="MF_01926">
    <property type="entry name" value="PurS"/>
    <property type="match status" value="1"/>
</dbReference>
<keyword evidence="5 6" id="KW-0067">ATP-binding</keyword>
<dbReference type="PANTHER" id="PTHR34696:SF1">
    <property type="entry name" value="PHOSPHORIBOSYLFORMYLGLYCINAMIDINE SYNTHASE SUBUNIT PURS"/>
    <property type="match status" value="1"/>
</dbReference>
<dbReference type="SUPFAM" id="SSF82697">
    <property type="entry name" value="PurS-like"/>
    <property type="match status" value="1"/>
</dbReference>
<dbReference type="GO" id="GO:0004642">
    <property type="term" value="F:phosphoribosylformylglycinamidine synthase activity"/>
    <property type="evidence" value="ECO:0007669"/>
    <property type="project" value="UniProtKB-UniRule"/>
</dbReference>
<dbReference type="Pfam" id="PF02700">
    <property type="entry name" value="PurS"/>
    <property type="match status" value="1"/>
</dbReference>
<comment type="subunit">
    <text evidence="6">Part of the FGAM synthase complex composed of 1 PurL, 1 PurQ and 2 PurS subunits.</text>
</comment>
<dbReference type="GO" id="GO:0006189">
    <property type="term" value="P:'de novo' IMP biosynthetic process"/>
    <property type="evidence" value="ECO:0007669"/>
    <property type="project" value="UniProtKB-UniRule"/>
</dbReference>
<protein>
    <recommendedName>
        <fullName evidence="6">Phosphoribosylformylglycinamidine synthase subunit PurS</fullName>
        <shortName evidence="6">FGAM synthase</shortName>
        <ecNumber evidence="6">6.3.5.3</ecNumber>
    </recommendedName>
    <alternativeName>
        <fullName evidence="6">Formylglycinamide ribonucleotide amidotransferase subunit III</fullName>
        <shortName evidence="6">FGAR amidotransferase III</shortName>
        <shortName evidence="6">FGAR-AT III</shortName>
    </alternativeName>
    <alternativeName>
        <fullName evidence="6">Phosphoribosylformylglycinamidine synthase subunit III</fullName>
    </alternativeName>
</protein>
<dbReference type="GO" id="GO:0005524">
    <property type="term" value="F:ATP binding"/>
    <property type="evidence" value="ECO:0007669"/>
    <property type="project" value="UniProtKB-UniRule"/>
</dbReference>
<dbReference type="PANTHER" id="PTHR34696">
    <property type="entry name" value="PHOSPHORIBOSYLFORMYLGLYCINAMIDINE SYNTHASE SUBUNIT PURS"/>
    <property type="match status" value="1"/>
</dbReference>
<keyword evidence="2 6" id="KW-0436">Ligase</keyword>
<evidence type="ECO:0000313" key="8">
    <source>
        <dbReference type="Proteomes" id="UP000231926"/>
    </source>
</evidence>
<comment type="function">
    <text evidence="6">Part of the phosphoribosylformylglycinamidine synthase complex involved in the purines biosynthetic pathway. Catalyzes the ATP-dependent conversion of formylglycinamide ribonucleotide (FGAR) and glutamine to yield formylglycinamidine ribonucleotide (FGAM) and glutamate. The FGAM synthase complex is composed of three subunits. PurQ produces an ammonia molecule by converting glutamine to glutamate. PurL transfers the ammonia molecule to FGAR to form FGAM in an ATP-dependent manner. PurS interacts with PurQ and PurL and is thought to assist in the transfer of the ammonia molecule from PurQ to PurL.</text>
</comment>
<evidence type="ECO:0000256" key="5">
    <source>
        <dbReference type="ARBA" id="ARBA00022840"/>
    </source>
</evidence>
<name>A0A2M9Y962_9LEPT</name>
<evidence type="ECO:0000256" key="1">
    <source>
        <dbReference type="ARBA" id="ARBA00022490"/>
    </source>
</evidence>
<organism evidence="7 8">
    <name type="scientific">Leptospira saintgironsiae</name>
    <dbReference type="NCBI Taxonomy" id="2023183"/>
    <lineage>
        <taxon>Bacteria</taxon>
        <taxon>Pseudomonadati</taxon>
        <taxon>Spirochaetota</taxon>
        <taxon>Spirochaetia</taxon>
        <taxon>Leptospirales</taxon>
        <taxon>Leptospiraceae</taxon>
        <taxon>Leptospira</taxon>
    </lineage>
</organism>
<dbReference type="UniPathway" id="UPA00074">
    <property type="reaction ID" value="UER00128"/>
</dbReference>
<dbReference type="Proteomes" id="UP000231926">
    <property type="component" value="Unassembled WGS sequence"/>
</dbReference>
<accession>A0A2M9Y962</accession>
<dbReference type="NCBIfam" id="TIGR00302">
    <property type="entry name" value="phosphoribosylformylglycinamidine synthase subunit PurS"/>
    <property type="match status" value="1"/>
</dbReference>
<keyword evidence="4 6" id="KW-0658">Purine biosynthesis</keyword>
<comment type="subcellular location">
    <subcellularLocation>
        <location evidence="6">Cytoplasm</location>
    </subcellularLocation>
</comment>
<evidence type="ECO:0000256" key="3">
    <source>
        <dbReference type="ARBA" id="ARBA00022741"/>
    </source>
</evidence>
<comment type="caution">
    <text evidence="7">The sequence shown here is derived from an EMBL/GenBank/DDBJ whole genome shotgun (WGS) entry which is preliminary data.</text>
</comment>